<organism evidence="2 3">
    <name type="scientific">Salinimonas sediminis</name>
    <dbReference type="NCBI Taxonomy" id="2303538"/>
    <lineage>
        <taxon>Bacteria</taxon>
        <taxon>Pseudomonadati</taxon>
        <taxon>Pseudomonadota</taxon>
        <taxon>Gammaproteobacteria</taxon>
        <taxon>Alteromonadales</taxon>
        <taxon>Alteromonadaceae</taxon>
        <taxon>Alteromonas/Salinimonas group</taxon>
        <taxon>Salinimonas</taxon>
    </lineage>
</organism>
<accession>A0A346NQX1</accession>
<evidence type="ECO:0000313" key="2">
    <source>
        <dbReference type="EMBL" id="AXR07928.1"/>
    </source>
</evidence>
<gene>
    <name evidence="2" type="ORF">D0Y50_17140</name>
</gene>
<dbReference type="Proteomes" id="UP000262073">
    <property type="component" value="Chromosome"/>
</dbReference>
<reference evidence="2 3" key="1">
    <citation type="submission" date="2018-08" db="EMBL/GenBank/DDBJ databases">
        <title>Salinimonas sediminis sp. nov., a piezophilic bacterium isolated from a deep-sea sediment sample from the New Britain Trench.</title>
        <authorList>
            <person name="Cao J."/>
        </authorList>
    </citation>
    <scope>NUCLEOTIDE SEQUENCE [LARGE SCALE GENOMIC DNA]</scope>
    <source>
        <strain evidence="2 3">N102</strain>
    </source>
</reference>
<keyword evidence="3" id="KW-1185">Reference proteome</keyword>
<dbReference type="SUPFAM" id="SSF47413">
    <property type="entry name" value="lambda repressor-like DNA-binding domains"/>
    <property type="match status" value="1"/>
</dbReference>
<dbReference type="EMBL" id="CP031769">
    <property type="protein sequence ID" value="AXR07928.1"/>
    <property type="molecule type" value="Genomic_DNA"/>
</dbReference>
<protein>
    <submittedName>
        <fullName evidence="2">XRE family transcriptional regulator</fullName>
    </submittedName>
</protein>
<sequence>MKTSVYSSHYDKLRLWLKAQREEQSLTLREVSERWGKHHSILGKIEQARRKVELVEFIELCEIIDADPHEGLSLLIASMNDKSLK</sequence>
<dbReference type="InterPro" id="IPR010982">
    <property type="entry name" value="Lambda_DNA-bd_dom_sf"/>
</dbReference>
<proteinExistence type="predicted"/>
<evidence type="ECO:0000259" key="1">
    <source>
        <dbReference type="PROSITE" id="PS50943"/>
    </source>
</evidence>
<dbReference type="AlphaFoldDB" id="A0A346NQX1"/>
<dbReference type="InterPro" id="IPR001387">
    <property type="entry name" value="Cro/C1-type_HTH"/>
</dbReference>
<dbReference type="KEGG" id="salm:D0Y50_17140"/>
<evidence type="ECO:0000313" key="3">
    <source>
        <dbReference type="Proteomes" id="UP000262073"/>
    </source>
</evidence>
<dbReference type="OrthoDB" id="9803379at2"/>
<dbReference type="PROSITE" id="PS50943">
    <property type="entry name" value="HTH_CROC1"/>
    <property type="match status" value="1"/>
</dbReference>
<dbReference type="SMART" id="SM00530">
    <property type="entry name" value="HTH_XRE"/>
    <property type="match status" value="1"/>
</dbReference>
<dbReference type="GO" id="GO:0003677">
    <property type="term" value="F:DNA binding"/>
    <property type="evidence" value="ECO:0007669"/>
    <property type="project" value="InterPro"/>
</dbReference>
<feature type="domain" description="HTH cro/C1-type" evidence="1">
    <location>
        <begin position="17"/>
        <end position="72"/>
    </location>
</feature>
<dbReference type="Pfam" id="PF13560">
    <property type="entry name" value="HTH_31"/>
    <property type="match status" value="1"/>
</dbReference>
<dbReference type="CDD" id="cd00093">
    <property type="entry name" value="HTH_XRE"/>
    <property type="match status" value="1"/>
</dbReference>
<name>A0A346NQX1_9ALTE</name>
<dbReference type="Gene3D" id="1.10.260.40">
    <property type="entry name" value="lambda repressor-like DNA-binding domains"/>
    <property type="match status" value="1"/>
</dbReference>